<evidence type="ECO:0000313" key="3">
    <source>
        <dbReference type="Proteomes" id="UP001352852"/>
    </source>
</evidence>
<keyword evidence="1" id="KW-0472">Membrane</keyword>
<reference evidence="2 3" key="1">
    <citation type="submission" date="2021-06" db="EMBL/GenBank/DDBJ databases">
        <authorList>
            <person name="Palmer J.M."/>
        </authorList>
    </citation>
    <scope>NUCLEOTIDE SEQUENCE [LARGE SCALE GENOMIC DNA]</scope>
    <source>
        <strain evidence="2 3">CL_MEX2019</strain>
        <tissue evidence="2">Muscle</tissue>
    </source>
</reference>
<keyword evidence="3" id="KW-1185">Reference proteome</keyword>
<gene>
    <name evidence="2" type="ORF">CHARACLAT_033547</name>
</gene>
<proteinExistence type="predicted"/>
<organism evidence="2 3">
    <name type="scientific">Characodon lateralis</name>
    <dbReference type="NCBI Taxonomy" id="208331"/>
    <lineage>
        <taxon>Eukaryota</taxon>
        <taxon>Metazoa</taxon>
        <taxon>Chordata</taxon>
        <taxon>Craniata</taxon>
        <taxon>Vertebrata</taxon>
        <taxon>Euteleostomi</taxon>
        <taxon>Actinopterygii</taxon>
        <taxon>Neopterygii</taxon>
        <taxon>Teleostei</taxon>
        <taxon>Neoteleostei</taxon>
        <taxon>Acanthomorphata</taxon>
        <taxon>Ovalentaria</taxon>
        <taxon>Atherinomorphae</taxon>
        <taxon>Cyprinodontiformes</taxon>
        <taxon>Goodeidae</taxon>
        <taxon>Characodon</taxon>
    </lineage>
</organism>
<sequence length="108" mass="12126">MGCGVGGVPGLWHAVVAYLLHCGCWVVPVGLSSALLWGSQVCCSSHMLLHIFMENPYIHKRAHTHRCLDSGVNKYTDVLNCYHQIHLAFISTVQFLVILLLLYMFLQE</sequence>
<feature type="transmembrane region" description="Helical" evidence="1">
    <location>
        <begin position="15"/>
        <end position="37"/>
    </location>
</feature>
<protein>
    <submittedName>
        <fullName evidence="2">Uncharacterized protein</fullName>
    </submittedName>
</protein>
<keyword evidence="1" id="KW-0812">Transmembrane</keyword>
<dbReference type="EMBL" id="JAHUTJ010032074">
    <property type="protein sequence ID" value="MED6276092.1"/>
    <property type="molecule type" value="Genomic_DNA"/>
</dbReference>
<keyword evidence="1" id="KW-1133">Transmembrane helix</keyword>
<name>A0ABU7DLW4_9TELE</name>
<feature type="transmembrane region" description="Helical" evidence="1">
    <location>
        <begin position="87"/>
        <end position="106"/>
    </location>
</feature>
<accession>A0ABU7DLW4</accession>
<evidence type="ECO:0000313" key="2">
    <source>
        <dbReference type="EMBL" id="MED6276092.1"/>
    </source>
</evidence>
<comment type="caution">
    <text evidence="2">The sequence shown here is derived from an EMBL/GenBank/DDBJ whole genome shotgun (WGS) entry which is preliminary data.</text>
</comment>
<evidence type="ECO:0000256" key="1">
    <source>
        <dbReference type="SAM" id="Phobius"/>
    </source>
</evidence>
<dbReference type="Proteomes" id="UP001352852">
    <property type="component" value="Unassembled WGS sequence"/>
</dbReference>